<reference evidence="1 2" key="1">
    <citation type="submission" date="2013-11" db="EMBL/GenBank/DDBJ databases">
        <title>Genome sequencing of Stegodyphus mimosarum.</title>
        <authorList>
            <person name="Bechsgaard J."/>
        </authorList>
    </citation>
    <scope>NUCLEOTIDE SEQUENCE [LARGE SCALE GENOMIC DNA]</scope>
</reference>
<protein>
    <submittedName>
        <fullName evidence="1">Uncharacterized protein</fullName>
    </submittedName>
</protein>
<dbReference type="Proteomes" id="UP000054359">
    <property type="component" value="Unassembled WGS sequence"/>
</dbReference>
<evidence type="ECO:0000313" key="2">
    <source>
        <dbReference type="Proteomes" id="UP000054359"/>
    </source>
</evidence>
<evidence type="ECO:0000313" key="1">
    <source>
        <dbReference type="EMBL" id="KFM62768.1"/>
    </source>
</evidence>
<gene>
    <name evidence="1" type="ORF">X975_15786</name>
</gene>
<name>A0A087TCC9_STEMI</name>
<dbReference type="AlphaFoldDB" id="A0A087TCC9"/>
<organism evidence="1 2">
    <name type="scientific">Stegodyphus mimosarum</name>
    <name type="common">African social velvet spider</name>
    <dbReference type="NCBI Taxonomy" id="407821"/>
    <lineage>
        <taxon>Eukaryota</taxon>
        <taxon>Metazoa</taxon>
        <taxon>Ecdysozoa</taxon>
        <taxon>Arthropoda</taxon>
        <taxon>Chelicerata</taxon>
        <taxon>Arachnida</taxon>
        <taxon>Araneae</taxon>
        <taxon>Araneomorphae</taxon>
        <taxon>Entelegynae</taxon>
        <taxon>Eresoidea</taxon>
        <taxon>Eresidae</taxon>
        <taxon>Stegodyphus</taxon>
    </lineage>
</organism>
<keyword evidence="2" id="KW-1185">Reference proteome</keyword>
<dbReference type="EMBL" id="KK114570">
    <property type="protein sequence ID" value="KFM62768.1"/>
    <property type="molecule type" value="Genomic_DNA"/>
</dbReference>
<proteinExistence type="predicted"/>
<feature type="non-terminal residue" evidence="1">
    <location>
        <position position="39"/>
    </location>
</feature>
<sequence>MHDWQNFKTAFLAYGIYDSEYHVIARNWKIQNKITKPIL</sequence>
<accession>A0A087TCC9</accession>